<feature type="coiled-coil region" evidence="1">
    <location>
        <begin position="52"/>
        <end position="79"/>
    </location>
</feature>
<dbReference type="EMBL" id="DSRU01000142">
    <property type="protein sequence ID" value="HFM98064.1"/>
    <property type="molecule type" value="Genomic_DNA"/>
</dbReference>
<sequence>MARRMLTVRLADELVETLKEKAEADAIPVTELVTRLLRRGLSNVDQPQAEGIAELQARLLELEGRLEQSTSDLESKLERTAGRFETLENLFARMIPAFSRNG</sequence>
<dbReference type="AlphaFoldDB" id="A0A7C3KD72"/>
<protein>
    <recommendedName>
        <fullName evidence="3">Ribbon-helix-helix protein, CopG family</fullName>
    </recommendedName>
</protein>
<evidence type="ECO:0008006" key="3">
    <source>
        <dbReference type="Google" id="ProtNLM"/>
    </source>
</evidence>
<evidence type="ECO:0000256" key="1">
    <source>
        <dbReference type="SAM" id="Coils"/>
    </source>
</evidence>
<name>A0A7C3KD72_9CYAN</name>
<organism evidence="2">
    <name type="scientific">Oscillatoriales cyanobacterium SpSt-418</name>
    <dbReference type="NCBI Taxonomy" id="2282169"/>
    <lineage>
        <taxon>Bacteria</taxon>
        <taxon>Bacillati</taxon>
        <taxon>Cyanobacteriota</taxon>
        <taxon>Cyanophyceae</taxon>
        <taxon>Oscillatoriophycideae</taxon>
        <taxon>Oscillatoriales</taxon>
    </lineage>
</organism>
<proteinExistence type="predicted"/>
<accession>A0A7C3KD72</accession>
<gene>
    <name evidence="2" type="ORF">ENR64_09980</name>
</gene>
<keyword evidence="1" id="KW-0175">Coiled coil</keyword>
<evidence type="ECO:0000313" key="2">
    <source>
        <dbReference type="EMBL" id="HFM98064.1"/>
    </source>
</evidence>
<comment type="caution">
    <text evidence="2">The sequence shown here is derived from an EMBL/GenBank/DDBJ whole genome shotgun (WGS) entry which is preliminary data.</text>
</comment>
<reference evidence="2" key="1">
    <citation type="journal article" date="2020" name="mSystems">
        <title>Genome- and Community-Level Interaction Insights into Carbon Utilization and Element Cycling Functions of Hydrothermarchaeota in Hydrothermal Sediment.</title>
        <authorList>
            <person name="Zhou Z."/>
            <person name="Liu Y."/>
            <person name="Xu W."/>
            <person name="Pan J."/>
            <person name="Luo Z.H."/>
            <person name="Li M."/>
        </authorList>
    </citation>
    <scope>NUCLEOTIDE SEQUENCE [LARGE SCALE GENOMIC DNA]</scope>
    <source>
        <strain evidence="2">SpSt-418</strain>
    </source>
</reference>